<dbReference type="FunCoup" id="A0A1D8PM54">
    <property type="interactions" value="345"/>
</dbReference>
<proteinExistence type="predicted"/>
<evidence type="ECO:0000259" key="2">
    <source>
        <dbReference type="PROSITE" id="PS00028"/>
    </source>
</evidence>
<dbReference type="Proteomes" id="UP000000559">
    <property type="component" value="Chromosome 4"/>
</dbReference>
<dbReference type="InterPro" id="IPR036236">
    <property type="entry name" value="Znf_C2H2_sf"/>
</dbReference>
<keyword evidence="1" id="KW-0479">Metal-binding</keyword>
<dbReference type="CGD" id="CAL0000175469">
    <property type="gene designation" value="orf19.11298"/>
</dbReference>
<dbReference type="Pfam" id="PF25095">
    <property type="entry name" value="C2H2-zf_KIN17"/>
    <property type="match status" value="1"/>
</dbReference>
<dbReference type="InterPro" id="IPR056767">
    <property type="entry name" value="C2H2-Znf_KIN17"/>
</dbReference>
<dbReference type="InterPro" id="IPR003604">
    <property type="entry name" value="Matrin/U1-like-C_Znf_C2H2"/>
</dbReference>
<dbReference type="GeneID" id="3641152"/>
<reference evidence="4 5" key="3">
    <citation type="journal article" date="2013" name="Genome Biol.">
        <title>Assembly of a phased diploid Candida albicans genome facilitates allele-specific measurements and provides a simple model for repeat and indel structure.</title>
        <authorList>
            <person name="Muzzey D."/>
            <person name="Schwartz K."/>
            <person name="Weissman J.S."/>
            <person name="Sherlock G."/>
        </authorList>
    </citation>
    <scope>NUCLEOTIDE SEQUENCE [LARGE SCALE GENOMIC DNA]</scope>
    <source>
        <strain evidence="5">SC5314 / ATCC MYA-2876</strain>
    </source>
</reference>
<reference evidence="4 5" key="1">
    <citation type="journal article" date="2004" name="Proc. Natl. Acad. Sci. U.S.A.">
        <title>The diploid genome sequence of Candida albicans.</title>
        <authorList>
            <person name="Jones T."/>
            <person name="Federspiel N.A."/>
            <person name="Chibana H."/>
            <person name="Dungan J."/>
            <person name="Kalman S."/>
            <person name="Magee B.B."/>
            <person name="Newport G."/>
            <person name="Thorstenson Y.R."/>
            <person name="Agabian N."/>
            <person name="Magee P.T."/>
            <person name="Davis R.W."/>
            <person name="Scherer S."/>
        </authorList>
    </citation>
    <scope>NUCLEOTIDE SEQUENCE [LARGE SCALE GENOMIC DNA]</scope>
    <source>
        <strain evidence="5">SC5314 / ATCC MYA-2876</strain>
    </source>
</reference>
<sequence>MAKAEFGTAKYQSKKLRAAGLQKLKFYCQLCSKQCRDSNGFKNHLSSPSHIKKVSEIHESGDSSKLIETYSTKFQDKFIKLLRINHGTKFINANKFYQEYIRERDHIHMNSTRWRSLTSFIKHLGKNGIVKVQTNDESNEEEEGFNLEIKLIDRTQTLNAYQIKSGGNSLEDNDEMNDDKLLQRQIKRGQEMEKDKDAEKSKTLEQLVPTSAPVKLTLKKKKTATTKKLVNAFDENESE</sequence>
<evidence type="ECO:0000256" key="1">
    <source>
        <dbReference type="ARBA" id="ARBA00022771"/>
    </source>
</evidence>
<dbReference type="InterPro" id="IPR019447">
    <property type="entry name" value="DNA/RNA-bd_Kin17_WH-like_dom"/>
</dbReference>
<dbReference type="PROSITE" id="PS00028">
    <property type="entry name" value="ZINC_FINGER_C2H2_1"/>
    <property type="match status" value="1"/>
</dbReference>
<accession>A0A1D8PM54</accession>
<dbReference type="KEGG" id="cal:CAALFM_C404650WA"/>
<keyword evidence="1" id="KW-0862">Zinc</keyword>
<evidence type="ECO:0000313" key="4">
    <source>
        <dbReference type="EMBL" id="AOW29211.1"/>
    </source>
</evidence>
<protein>
    <recommendedName>
        <fullName evidence="2">C2H2-type domain-containing protein</fullName>
    </recommendedName>
</protein>
<gene>
    <name evidence="4" type="ordered locus">CAALFM_C404650WA</name>
    <name evidence="3" type="ordered locus">orf19.11298</name>
</gene>
<organism evidence="4 5">
    <name type="scientific">Candida albicans (strain SC5314 / ATCC MYA-2876)</name>
    <name type="common">Yeast</name>
    <dbReference type="NCBI Taxonomy" id="237561"/>
    <lineage>
        <taxon>Eukaryota</taxon>
        <taxon>Fungi</taxon>
        <taxon>Dikarya</taxon>
        <taxon>Ascomycota</taxon>
        <taxon>Saccharomycotina</taxon>
        <taxon>Pichiomycetes</taxon>
        <taxon>Debaryomycetaceae</taxon>
        <taxon>Candida/Lodderomyces clade</taxon>
        <taxon>Candida</taxon>
    </lineage>
</organism>
<evidence type="ECO:0000313" key="3">
    <source>
        <dbReference type="CGD" id="CAL0000175469"/>
    </source>
</evidence>
<keyword evidence="1" id="KW-0863">Zinc-finger</keyword>
<name>A0A1D8PM54_CANAL</name>
<dbReference type="RefSeq" id="XP_717222.2">
    <property type="nucleotide sequence ID" value="XM_712129.2"/>
</dbReference>
<dbReference type="InParanoid" id="A0A1D8PM54"/>
<reference evidence="4 5" key="2">
    <citation type="journal article" date="2007" name="Genome Biol.">
        <title>Assembly of the Candida albicans genome into sixteen supercontigs aligned on the eight chromosomes.</title>
        <authorList>
            <person name="van het Hoog M."/>
            <person name="Rast T.J."/>
            <person name="Martchenko M."/>
            <person name="Grindle S."/>
            <person name="Dignard D."/>
            <person name="Hogues H."/>
            <person name="Cuomo C."/>
            <person name="Berriman M."/>
            <person name="Scherer S."/>
            <person name="Magee B.B."/>
            <person name="Whiteway M."/>
            <person name="Chibana H."/>
            <person name="Nantel A."/>
            <person name="Magee P.T."/>
        </authorList>
    </citation>
    <scope>GENOME REANNOTATION</scope>
    <source>
        <strain evidence="5">SC5314 / ATCC MYA-2876</strain>
    </source>
</reference>
<dbReference type="Pfam" id="PF10357">
    <property type="entry name" value="WH_KIN17"/>
    <property type="match status" value="1"/>
</dbReference>
<dbReference type="eggNOG" id="KOG2837">
    <property type="taxonomic scope" value="Eukaryota"/>
</dbReference>
<dbReference type="EMBL" id="CP017626">
    <property type="protein sequence ID" value="AOW29211.1"/>
    <property type="molecule type" value="Genomic_DNA"/>
</dbReference>
<dbReference type="OrthoDB" id="10266249at2759"/>
<dbReference type="STRING" id="237561.A0A1D8PM54"/>
<dbReference type="PANTHER" id="PTHR12805">
    <property type="entry name" value="KIN17 KIN, ANTIGENIC DETERMINANT OF RECA PROTEIN HOMOLOG"/>
    <property type="match status" value="1"/>
</dbReference>
<dbReference type="InterPro" id="IPR013087">
    <property type="entry name" value="Znf_C2H2_type"/>
</dbReference>
<feature type="domain" description="C2H2-type" evidence="2">
    <location>
        <begin position="28"/>
        <end position="50"/>
    </location>
</feature>
<dbReference type="SMART" id="SM00451">
    <property type="entry name" value="ZnF_U1"/>
    <property type="match status" value="1"/>
</dbReference>
<dbReference type="OMA" id="KWVANKM"/>
<keyword evidence="5" id="KW-1185">Reference proteome</keyword>
<dbReference type="SUPFAM" id="SSF57667">
    <property type="entry name" value="beta-beta-alpha zinc fingers"/>
    <property type="match status" value="1"/>
</dbReference>
<dbReference type="InterPro" id="IPR037321">
    <property type="entry name" value="KIN17-like"/>
</dbReference>
<dbReference type="SMART" id="SM01253">
    <property type="entry name" value="Kin17_mid"/>
    <property type="match status" value="1"/>
</dbReference>
<dbReference type="Gene3D" id="1.10.10.2030">
    <property type="entry name" value="DNA/RNA-binding protein Kin17, conserved domain"/>
    <property type="match status" value="1"/>
</dbReference>
<dbReference type="GO" id="GO:0008270">
    <property type="term" value="F:zinc ion binding"/>
    <property type="evidence" value="ECO:0007669"/>
    <property type="project" value="UniProtKB-KW"/>
</dbReference>
<dbReference type="GO" id="GO:0003676">
    <property type="term" value="F:nucleic acid binding"/>
    <property type="evidence" value="ECO:0007669"/>
    <property type="project" value="InterPro"/>
</dbReference>
<dbReference type="SMR" id="A0A1D8PM54"/>
<dbReference type="InterPro" id="IPR038254">
    <property type="entry name" value="KIN17_WH-like_sf"/>
</dbReference>
<dbReference type="VEuPathDB" id="FungiDB:C4_04650W_A"/>
<evidence type="ECO:0000313" key="5">
    <source>
        <dbReference type="Proteomes" id="UP000000559"/>
    </source>
</evidence>
<dbReference type="PANTHER" id="PTHR12805:SF0">
    <property type="entry name" value="DNA_RNA-BINDING PROTEIN KIN17"/>
    <property type="match status" value="1"/>
</dbReference>
<dbReference type="AlphaFoldDB" id="A0A1D8PM54"/>